<evidence type="ECO:0000259" key="7">
    <source>
        <dbReference type="PROSITE" id="PS51831"/>
    </source>
</evidence>
<dbReference type="Proteomes" id="UP000001683">
    <property type="component" value="Chromosome"/>
</dbReference>
<gene>
    <name evidence="9" type="ordered locus">Nther_1288</name>
</gene>
<dbReference type="InterPro" id="IPR007685">
    <property type="entry name" value="RelA_SpoT"/>
</dbReference>
<dbReference type="InterPro" id="IPR045865">
    <property type="entry name" value="ACT-like_dom_sf"/>
</dbReference>
<comment type="similarity">
    <text evidence="4">Belongs to the relA/spoT family.</text>
</comment>
<dbReference type="PROSITE" id="PS51880">
    <property type="entry name" value="TGS"/>
    <property type="match status" value="1"/>
</dbReference>
<dbReference type="Gene3D" id="1.10.3210.10">
    <property type="entry name" value="Hypothetical protein af1432"/>
    <property type="match status" value="1"/>
</dbReference>
<dbReference type="CDD" id="cd04876">
    <property type="entry name" value="ACT_RelA-SpoT"/>
    <property type="match status" value="1"/>
</dbReference>
<dbReference type="GO" id="GO:0015970">
    <property type="term" value="P:guanosine tetraphosphate biosynthetic process"/>
    <property type="evidence" value="ECO:0007669"/>
    <property type="project" value="UniProtKB-UniPathway"/>
</dbReference>
<dbReference type="InterPro" id="IPR002912">
    <property type="entry name" value="ACT_dom"/>
</dbReference>
<evidence type="ECO:0000313" key="9">
    <source>
        <dbReference type="EMBL" id="ACB84871.1"/>
    </source>
</evidence>
<dbReference type="Pfam" id="PF13328">
    <property type="entry name" value="HD_4"/>
    <property type="match status" value="1"/>
</dbReference>
<dbReference type="Gene3D" id="3.30.70.260">
    <property type="match status" value="1"/>
</dbReference>
<dbReference type="FunCoup" id="B2A2F6">
    <property type="interactions" value="464"/>
</dbReference>
<dbReference type="STRING" id="457570.Nther_1288"/>
<dbReference type="PROSITE" id="PS51671">
    <property type="entry name" value="ACT"/>
    <property type="match status" value="1"/>
</dbReference>
<dbReference type="GO" id="GO:0008728">
    <property type="term" value="F:GTP diphosphokinase activity"/>
    <property type="evidence" value="ECO:0007669"/>
    <property type="project" value="UniProtKB-EC"/>
</dbReference>
<dbReference type="CDD" id="cd05399">
    <property type="entry name" value="NT_Rel-Spo_like"/>
    <property type="match status" value="1"/>
</dbReference>
<feature type="domain" description="TGS" evidence="8">
    <location>
        <begin position="389"/>
        <end position="450"/>
    </location>
</feature>
<dbReference type="PANTHER" id="PTHR21262:SF31">
    <property type="entry name" value="GTP PYROPHOSPHOKINASE"/>
    <property type="match status" value="1"/>
</dbReference>
<feature type="domain" description="ACT" evidence="6">
    <location>
        <begin position="655"/>
        <end position="729"/>
    </location>
</feature>
<dbReference type="Gene3D" id="3.10.20.30">
    <property type="match status" value="1"/>
</dbReference>
<dbReference type="AlphaFoldDB" id="B2A2F6"/>
<dbReference type="InterPro" id="IPR043519">
    <property type="entry name" value="NT_sf"/>
</dbReference>
<dbReference type="PROSITE" id="PS51831">
    <property type="entry name" value="HD"/>
    <property type="match status" value="1"/>
</dbReference>
<dbReference type="SUPFAM" id="SSF81271">
    <property type="entry name" value="TGS-like"/>
    <property type="match status" value="1"/>
</dbReference>
<dbReference type="Pfam" id="PF04607">
    <property type="entry name" value="RelA_SpoT"/>
    <property type="match status" value="1"/>
</dbReference>
<dbReference type="NCBIfam" id="TIGR00691">
    <property type="entry name" value="spoT_relA"/>
    <property type="match status" value="1"/>
</dbReference>
<dbReference type="InterPro" id="IPR004095">
    <property type="entry name" value="TGS"/>
</dbReference>
<dbReference type="InterPro" id="IPR006674">
    <property type="entry name" value="HD_domain"/>
</dbReference>
<dbReference type="Pfam" id="PF19296">
    <property type="entry name" value="RelA_AH_RIS"/>
    <property type="match status" value="1"/>
</dbReference>
<evidence type="ECO:0000259" key="8">
    <source>
        <dbReference type="PROSITE" id="PS51880"/>
    </source>
</evidence>
<protein>
    <recommendedName>
        <fullName evidence="2">GTP diphosphokinase</fullName>
        <ecNumber evidence="2">2.7.6.5</ecNumber>
    </recommendedName>
</protein>
<dbReference type="Gene3D" id="3.30.460.10">
    <property type="entry name" value="Beta Polymerase, domain 2"/>
    <property type="match status" value="1"/>
</dbReference>
<dbReference type="KEGG" id="nth:Nther_1288"/>
<dbReference type="InterPro" id="IPR012675">
    <property type="entry name" value="Beta-grasp_dom_sf"/>
</dbReference>
<sequence length="729" mass="84835">MLDAEQLFFSLKEKIKSYYPLDTDLEQLDRAFEFARSYHNDQKRVSGEEYIVHPIEVALVLADLELDLDTISAGLLHDVMEDTPATREELEELFGDEITLLVDGVTKLSRLNFKTKEEHQAENLRKMFFAMANDIRVILIKLADRTHNMRTLNYLPERKQKEIAKETMEIYAPLANRLGIYKIKWELEDLAFRYIEPEQYYYLADRIVQKRMEREEYIKKIKVDLRDKLKEMGIDGEIHGRPKHLYSIYSKMKKTGKDLNEIYDLIALRIIVNNVKDCYAVLGTVHTMWKPVPGRFKDYIAVPKSNMYQSLHTTVLCPQGNLVEIQIRTWDMHKTAEYGIAAHWKYKENTDDKKFAEKVSWFRQLLEWQQETSDALEFMEHLKVDLFSDEVFVFTPKGDVIDLPSGSTPIDFAYRIHTDIGNTCIGAKISGRMVSLDYQLQTGDVVEILTSKHATPSRDWLNLVKSSQAKNKIKQWFKRQSRDENIQRGREMIEREAKRLKIFPEKYIKDEQVQEEVAEKFNMKSYDDVLAALGYGGITVNQVIGKYQSIYKANREELEEEEDQVEDFSKYLKEDQSLKKTKDSISVQGLENIATRFAKCCHPLPGEHIVGFITRTRGITIHRHDCPNAQHKLKNNERTVPVHWDESGDNDFQVSVSVFAVDRQRIVQDIMKALGDSKIAVTAIEAKTDKNQVAKINLTVLIKNHSHLQFVIDKLQNIQDVLKVQRDNP</sequence>
<organism evidence="9 10">
    <name type="scientific">Natranaerobius thermophilus (strain ATCC BAA-1301 / DSM 18059 / JW/NM-WN-LF)</name>
    <dbReference type="NCBI Taxonomy" id="457570"/>
    <lineage>
        <taxon>Bacteria</taxon>
        <taxon>Bacillati</taxon>
        <taxon>Bacillota</taxon>
        <taxon>Clostridia</taxon>
        <taxon>Natranaerobiales</taxon>
        <taxon>Natranaerobiaceae</taxon>
        <taxon>Natranaerobius</taxon>
    </lineage>
</organism>
<evidence type="ECO:0000256" key="4">
    <source>
        <dbReference type="RuleBase" id="RU003847"/>
    </source>
</evidence>
<dbReference type="FunFam" id="1.10.3210.10:FF:000001">
    <property type="entry name" value="GTP pyrophosphokinase RelA"/>
    <property type="match status" value="1"/>
</dbReference>
<dbReference type="EMBL" id="CP001034">
    <property type="protein sequence ID" value="ACB84871.1"/>
    <property type="molecule type" value="Genomic_DNA"/>
</dbReference>
<feature type="coiled-coil region" evidence="5">
    <location>
        <begin position="544"/>
        <end position="571"/>
    </location>
</feature>
<dbReference type="InterPro" id="IPR045600">
    <property type="entry name" value="RelA/SpoT_AH_RIS"/>
</dbReference>
<dbReference type="InterPro" id="IPR003607">
    <property type="entry name" value="HD/PDEase_dom"/>
</dbReference>
<dbReference type="FunFam" id="3.30.460.10:FF:000001">
    <property type="entry name" value="GTP pyrophosphokinase RelA"/>
    <property type="match status" value="1"/>
</dbReference>
<dbReference type="PANTHER" id="PTHR21262">
    <property type="entry name" value="GUANOSINE-3',5'-BIS DIPHOSPHATE 3'-PYROPHOSPHOHYDROLASE"/>
    <property type="match status" value="1"/>
</dbReference>
<dbReference type="SMART" id="SM00954">
    <property type="entry name" value="RelA_SpoT"/>
    <property type="match status" value="1"/>
</dbReference>
<dbReference type="CDD" id="cd00077">
    <property type="entry name" value="HDc"/>
    <property type="match status" value="1"/>
</dbReference>
<dbReference type="InterPro" id="IPR012676">
    <property type="entry name" value="TGS-like"/>
</dbReference>
<comment type="catalytic activity">
    <reaction evidence="3">
        <text>GTP + ATP = guanosine 3'-diphosphate 5'-triphosphate + AMP</text>
        <dbReference type="Rhea" id="RHEA:22088"/>
        <dbReference type="ChEBI" id="CHEBI:30616"/>
        <dbReference type="ChEBI" id="CHEBI:37565"/>
        <dbReference type="ChEBI" id="CHEBI:142410"/>
        <dbReference type="ChEBI" id="CHEBI:456215"/>
        <dbReference type="EC" id="2.7.6.5"/>
    </reaction>
</comment>
<dbReference type="SUPFAM" id="SSF81301">
    <property type="entry name" value="Nucleotidyltransferase"/>
    <property type="match status" value="1"/>
</dbReference>
<dbReference type="SMART" id="SM00471">
    <property type="entry name" value="HDc"/>
    <property type="match status" value="1"/>
</dbReference>
<dbReference type="SUPFAM" id="SSF109604">
    <property type="entry name" value="HD-domain/PDEase-like"/>
    <property type="match status" value="1"/>
</dbReference>
<comment type="function">
    <text evidence="4">In eubacteria ppGpp (guanosine 3'-diphosphate 5'-diphosphate) is a mediator of the stringent response that coordinates a variety of cellular activities in response to changes in nutritional abundance.</text>
</comment>
<evidence type="ECO:0000256" key="3">
    <source>
        <dbReference type="ARBA" id="ARBA00048244"/>
    </source>
</evidence>
<dbReference type="GO" id="GO:0005886">
    <property type="term" value="C:plasma membrane"/>
    <property type="evidence" value="ECO:0007669"/>
    <property type="project" value="TreeGrafter"/>
</dbReference>
<evidence type="ECO:0000259" key="6">
    <source>
        <dbReference type="PROSITE" id="PS51671"/>
    </source>
</evidence>
<dbReference type="SUPFAM" id="SSF55021">
    <property type="entry name" value="ACT-like"/>
    <property type="match status" value="1"/>
</dbReference>
<dbReference type="FunFam" id="3.10.20.30:FF:000002">
    <property type="entry name" value="GTP pyrophosphokinase (RelA/SpoT)"/>
    <property type="match status" value="1"/>
</dbReference>
<evidence type="ECO:0000256" key="2">
    <source>
        <dbReference type="ARBA" id="ARBA00013251"/>
    </source>
</evidence>
<keyword evidence="5" id="KW-0175">Coiled coil</keyword>
<comment type="pathway">
    <text evidence="1">Purine metabolism; ppGpp biosynthesis; ppGpp from GTP: step 1/2.</text>
</comment>
<proteinExistence type="inferred from homology"/>
<dbReference type="Pfam" id="PF13291">
    <property type="entry name" value="ACT_4"/>
    <property type="match status" value="1"/>
</dbReference>
<keyword evidence="9" id="KW-0808">Transferase</keyword>
<dbReference type="Pfam" id="PF02824">
    <property type="entry name" value="TGS"/>
    <property type="match status" value="1"/>
</dbReference>
<dbReference type="CDD" id="cd01668">
    <property type="entry name" value="TGS_RSH"/>
    <property type="match status" value="1"/>
</dbReference>
<dbReference type="eggNOG" id="COG0317">
    <property type="taxonomic scope" value="Bacteria"/>
</dbReference>
<dbReference type="InterPro" id="IPR004811">
    <property type="entry name" value="RelA/Spo_fam"/>
</dbReference>
<dbReference type="UniPathway" id="UPA00908">
    <property type="reaction ID" value="UER00884"/>
</dbReference>
<dbReference type="HOGENOM" id="CLU_012300_3_0_9"/>
<dbReference type="InterPro" id="IPR033655">
    <property type="entry name" value="TGS_RelA/SpoT"/>
</dbReference>
<dbReference type="InParanoid" id="B2A2F6"/>
<keyword evidence="10" id="KW-1185">Reference proteome</keyword>
<name>B2A2F6_NATTJ</name>
<reference evidence="9 10" key="2">
    <citation type="journal article" date="2011" name="J. Bacteriol.">
        <title>Complete genome sequence of the anaerobic, halophilic alkalithermophile Natranaerobius thermophilus JW/NM-WN-LF.</title>
        <authorList>
            <person name="Zhao B."/>
            <person name="Mesbah N.M."/>
            <person name="Dalin E."/>
            <person name="Goodwin L."/>
            <person name="Nolan M."/>
            <person name="Pitluck S."/>
            <person name="Chertkov O."/>
            <person name="Brettin T.S."/>
            <person name="Han J."/>
            <person name="Larimer F.W."/>
            <person name="Land M.L."/>
            <person name="Hauser L."/>
            <person name="Kyrpides N."/>
            <person name="Wiegel J."/>
        </authorList>
    </citation>
    <scope>NUCLEOTIDE SEQUENCE [LARGE SCALE GENOMIC DNA]</scope>
    <source>
        <strain evidence="10">ATCC BAA-1301 / DSM 18059 / JW/NM-WN-LF</strain>
    </source>
</reference>
<feature type="domain" description="HD" evidence="7">
    <location>
        <begin position="50"/>
        <end position="149"/>
    </location>
</feature>
<evidence type="ECO:0000256" key="5">
    <source>
        <dbReference type="SAM" id="Coils"/>
    </source>
</evidence>
<reference evidence="9 10" key="1">
    <citation type="submission" date="2008-04" db="EMBL/GenBank/DDBJ databases">
        <title>Complete sequence of chromosome of Natranaerobius thermophilus JW/NM-WN-LF.</title>
        <authorList>
            <consortium name="US DOE Joint Genome Institute"/>
            <person name="Copeland A."/>
            <person name="Lucas S."/>
            <person name="Lapidus A."/>
            <person name="Glavina del Rio T."/>
            <person name="Dalin E."/>
            <person name="Tice H."/>
            <person name="Bruce D."/>
            <person name="Goodwin L."/>
            <person name="Pitluck S."/>
            <person name="Chertkov O."/>
            <person name="Brettin T."/>
            <person name="Detter J.C."/>
            <person name="Han C."/>
            <person name="Kuske C.R."/>
            <person name="Schmutz J."/>
            <person name="Larimer F."/>
            <person name="Land M."/>
            <person name="Hauser L."/>
            <person name="Kyrpides N."/>
            <person name="Lykidis A."/>
            <person name="Mesbah N.M."/>
            <person name="Wiegel J."/>
        </authorList>
    </citation>
    <scope>NUCLEOTIDE SEQUENCE [LARGE SCALE GENOMIC DNA]</scope>
    <source>
        <strain evidence="10">ATCC BAA-1301 / DSM 18059 / JW/NM-WN-LF</strain>
    </source>
</reference>
<evidence type="ECO:0000313" key="10">
    <source>
        <dbReference type="Proteomes" id="UP000001683"/>
    </source>
</evidence>
<accession>B2A2F6</accession>
<evidence type="ECO:0000256" key="1">
    <source>
        <dbReference type="ARBA" id="ARBA00004976"/>
    </source>
</evidence>
<dbReference type="EC" id="2.7.6.5" evidence="2"/>